<proteinExistence type="predicted"/>
<dbReference type="InterPro" id="IPR001173">
    <property type="entry name" value="Glyco_trans_2-like"/>
</dbReference>
<name>A0A1G5L0S0_9BACL</name>
<feature type="domain" description="Glycosyltransferase 2-like" evidence="1">
    <location>
        <begin position="29"/>
        <end position="136"/>
    </location>
</feature>
<dbReference type="Pfam" id="PF00535">
    <property type="entry name" value="Glycos_transf_2"/>
    <property type="match status" value="1"/>
</dbReference>
<reference evidence="3" key="1">
    <citation type="submission" date="2016-10" db="EMBL/GenBank/DDBJ databases">
        <authorList>
            <person name="Varghese N."/>
            <person name="Submissions S."/>
        </authorList>
    </citation>
    <scope>NUCLEOTIDE SEQUENCE [LARGE SCALE GENOMIC DNA]</scope>
    <source>
        <strain evidence="3">BL9</strain>
    </source>
</reference>
<evidence type="ECO:0000313" key="3">
    <source>
        <dbReference type="Proteomes" id="UP000198538"/>
    </source>
</evidence>
<dbReference type="Gene3D" id="3.90.550.10">
    <property type="entry name" value="Spore Coat Polysaccharide Biosynthesis Protein SpsA, Chain A"/>
    <property type="match status" value="1"/>
</dbReference>
<dbReference type="PANTHER" id="PTHR43685:SF2">
    <property type="entry name" value="GLYCOSYLTRANSFERASE 2-LIKE DOMAIN-CONTAINING PROTEIN"/>
    <property type="match status" value="1"/>
</dbReference>
<dbReference type="SUPFAM" id="SSF53448">
    <property type="entry name" value="Nucleotide-diphospho-sugar transferases"/>
    <property type="match status" value="1"/>
</dbReference>
<organism evidence="2 3">
    <name type="scientific">Paenibacillus polysaccharolyticus</name>
    <dbReference type="NCBI Taxonomy" id="582692"/>
    <lineage>
        <taxon>Bacteria</taxon>
        <taxon>Bacillati</taxon>
        <taxon>Bacillota</taxon>
        <taxon>Bacilli</taxon>
        <taxon>Bacillales</taxon>
        <taxon>Paenibacillaceae</taxon>
        <taxon>Paenibacillus</taxon>
    </lineage>
</organism>
<dbReference type="Proteomes" id="UP000198538">
    <property type="component" value="Unassembled WGS sequence"/>
</dbReference>
<dbReference type="PANTHER" id="PTHR43685">
    <property type="entry name" value="GLYCOSYLTRANSFERASE"/>
    <property type="match status" value="1"/>
</dbReference>
<dbReference type="EMBL" id="FMVM01000018">
    <property type="protein sequence ID" value="SCZ06447.1"/>
    <property type="molecule type" value="Genomic_DNA"/>
</dbReference>
<evidence type="ECO:0000259" key="1">
    <source>
        <dbReference type="Pfam" id="PF00535"/>
    </source>
</evidence>
<keyword evidence="3" id="KW-1185">Reference proteome</keyword>
<accession>A0A1G5L0S0</accession>
<dbReference type="InterPro" id="IPR029044">
    <property type="entry name" value="Nucleotide-diphossugar_trans"/>
</dbReference>
<evidence type="ECO:0000313" key="2">
    <source>
        <dbReference type="EMBL" id="SCZ06447.1"/>
    </source>
</evidence>
<dbReference type="GO" id="GO:0016740">
    <property type="term" value="F:transferase activity"/>
    <property type="evidence" value="ECO:0007669"/>
    <property type="project" value="UniProtKB-KW"/>
</dbReference>
<dbReference type="InterPro" id="IPR050834">
    <property type="entry name" value="Glycosyltransf_2"/>
</dbReference>
<dbReference type="STRING" id="582692.SAMN05720606_118125"/>
<sequence>MNQTHRMTGNKLKRGDVVSRYRTPLGVSIVVCTNRPQFLDNILQNYFRQRYKAKELIIILNLDSMNMRLIRKKVQKYANVHVHQVPERISLGQCLNAGITRARFSLVAKMDDDDYYSPYYLEEQVRALRQTGSDIVGKHSCLVYLEASRTLLMRSPGESNKPVEFIQGGTLLFRKKVLKRVRFTDRSVGEDVTFLRQCRKRGYKTYATSPYNYVYLRRQNKASHTWRAEDQFYLEGSERLAVTRTFKPFANKKL</sequence>
<keyword evidence="2" id="KW-0808">Transferase</keyword>
<dbReference type="AlphaFoldDB" id="A0A1G5L0S0"/>
<protein>
    <submittedName>
        <fullName evidence="2">Glycosyl transferase family 2</fullName>
    </submittedName>
</protein>
<gene>
    <name evidence="2" type="ORF">SAMN05720606_118125</name>
</gene>